<feature type="region of interest" description="Disordered" evidence="5">
    <location>
        <begin position="305"/>
        <end position="332"/>
    </location>
</feature>
<feature type="region of interest" description="Disordered" evidence="5">
    <location>
        <begin position="251"/>
        <end position="289"/>
    </location>
</feature>
<feature type="compositionally biased region" description="Polar residues" evidence="5">
    <location>
        <begin position="779"/>
        <end position="788"/>
    </location>
</feature>
<feature type="compositionally biased region" description="Basic residues" evidence="5">
    <location>
        <begin position="902"/>
        <end position="911"/>
    </location>
</feature>
<feature type="compositionally biased region" description="Basic and acidic residues" evidence="5">
    <location>
        <begin position="322"/>
        <end position="332"/>
    </location>
</feature>
<feature type="region of interest" description="Disordered" evidence="5">
    <location>
        <begin position="490"/>
        <end position="520"/>
    </location>
</feature>
<feature type="compositionally biased region" description="Basic and acidic residues" evidence="5">
    <location>
        <begin position="565"/>
        <end position="583"/>
    </location>
</feature>
<accession>A0ABD0XRQ1</accession>
<evidence type="ECO:0000313" key="6">
    <source>
        <dbReference type="EMBL" id="KAL1023965.1"/>
    </source>
</evidence>
<feature type="region of interest" description="Disordered" evidence="5">
    <location>
        <begin position="830"/>
        <end position="967"/>
    </location>
</feature>
<comment type="caution">
    <text evidence="6">The sequence shown here is derived from an EMBL/GenBank/DDBJ whole genome shotgun (WGS) entry which is preliminary data.</text>
</comment>
<feature type="region of interest" description="Disordered" evidence="5">
    <location>
        <begin position="1205"/>
        <end position="1230"/>
    </location>
</feature>
<feature type="compositionally biased region" description="Polar residues" evidence="5">
    <location>
        <begin position="865"/>
        <end position="876"/>
    </location>
</feature>
<sequence>MEEPRRKVEDSQTSEAPSGMSSAMEVVLSSFCPAHRSLLQRVLRFAHQQHHLSLAYRDAHRRPVPPLDPVCCHLVAKPQDNTHSPHLSHLQTDCKTNSMSGCCCVQRCQLHSVCFCLKSLHCLSCQSLALGRLSSRVCSSTSSSLCPASALFPLSSVCCSQTNPRPCAASCCSEHTCLAPPMRTTQGGVRECPVLRREGSRSPSPPPLSPIPSDMQEDKECRPPSLQPHQEVEEQSTRDSPLLLAFRDEAETTDPGCQESGEALRSQDKPRSAHVTGEEEQSGGEGGSQLLQDLVERFREKLETIRPQEKDPPLNSALVNHSPEKASHTMAESKADTHLSEIITTVLHTGCGNDYSLNEMLHRHDNNKKRSPQTRSQRRLELAAMTTSPDQPSARRKTMLIKRELARLDESMCRKKLLLGKSKKEEEIEGVKEEGLERLAEAGMQHGKESEEKGETETVYDNKGSKRVTGEEAKTVKISKEIEKNIRVKEEIEEEPPFHSDPSTQQYPQGEKLNGWDRTWQESSRRGREIERHCYNVSSETPQCSGRSRLPCQPGQSRSAGNIGEPERRPREEVERSGEEAGRSRRRTIIPPQRFASYVTEPRKMYFAACFSESIFSTQRTPKGLPPPIFTSNQTASTPSVKVIAEESALAQSQPTSSEVLSQQRKGACRPTLRGQSLNSCQVTTITAASSKQLSVTKHISQSRRDFTKSAARSHGCSRSSPVPCGLAFQSQPDTHRRVYRPGGELPTAQPTEHHFQPKNHCSEPHSQPKYPCPEPHTQPKNLHSQPKNPCPEPRSQSQYTSPIKLMFVSAVVGEEGVRYILKSVSETSWHGEGTFDPCEESSWAGTPEETNNPQELRRSPKTIPKSNINKSSLREGSSPPKRSPGSLNGEAPPTFLETTPPKRRPGRPKKLGPQLEKKAKRPIGRPPKQRDVEQSGGFRKVGPDQDGGSGCSIGEQSGVARTDCQETNPANRNLKITVLYGRSRRTKRTVSEDEAHLQVTQQQKDFNLRIKDMYLHSPEGKSHPATSKEQTEDLTFVRPVKERKIIPHTPHNSSSNFKCQKLKSASAMRRPGRPAKVRISGISVTVTTVSPRQRKIHINRTDCTRKSLETFSRRKALLPELQLSKEPKKMSGPSCEDLTHDQTEKSKDRESEPHNQTPTMLAVRHSVRVRKPSVYLLHSVATSASRSRSHSTALLRRSRQLLLNKASSEGNHRKRQEEETQGGEHNAEQKGILSGCEDIRSTGRGVLYENLNQVAELSVESIFPPNDSEVLRWWPVSSDQDNLKEELARRVSLISQSWVSSNTASPTSRTRTSQSANQRLNGSSSSWKPLEESAVRLLFDRRCSVKRLASWFMQTTETQSLGIVKKTSSRNPYELLHYPGAVSRGSICPSPQAERLRKHVKKFAKTVPRSPAQLRLAQKSLRHGNKMNAKRCLFSTGLVTGTTWQTAPWRRGWSLGTYRTILHRVKDKFLPRGARMIRANRLRYSQAVWSRRRQVAVVGSLLGQIRPSAQTRKELINPLVHHQHLPAFSSHAHLTDQQMGAIKQQRLRSKAWSPETLKECRVFLKKINSPDTESTTEEDCDVCTVKLDEAYCPDGTRQEEVENQAVKMGQRKRRSICNVLLEKSGHVEQQEAVIQEQDRSRNRIGKQSPGKEMTQSPPPAKLMRQSRGRGLTGPWWRDFVLGS</sequence>
<feature type="region of interest" description="Disordered" evidence="5">
    <location>
        <begin position="700"/>
        <end position="798"/>
    </location>
</feature>
<dbReference type="PANTHER" id="PTHR21545">
    <property type="entry name" value="TRANSCRIPTION FACTOR MLR1/2"/>
    <property type="match status" value="1"/>
</dbReference>
<feature type="compositionally biased region" description="Basic and acidic residues" evidence="5">
    <location>
        <begin position="1"/>
        <end position="10"/>
    </location>
</feature>
<feature type="region of interest" description="Disordered" evidence="5">
    <location>
        <begin position="1121"/>
        <end position="1160"/>
    </location>
</feature>
<feature type="region of interest" description="Disordered" evidence="5">
    <location>
        <begin position="1631"/>
        <end position="1671"/>
    </location>
</feature>
<dbReference type="PANTHER" id="PTHR21545:SF10">
    <property type="entry name" value="LIGAND-DEPENDENT NUCLEAR RECEPTOR COREPRESSOR-LIKE PROTEIN"/>
    <property type="match status" value="1"/>
</dbReference>
<feature type="compositionally biased region" description="Polar residues" evidence="5">
    <location>
        <begin position="537"/>
        <end position="546"/>
    </location>
</feature>
<dbReference type="Proteomes" id="UP001557470">
    <property type="component" value="Unassembled WGS sequence"/>
</dbReference>
<evidence type="ECO:0000256" key="4">
    <source>
        <dbReference type="ARBA" id="ARBA00023242"/>
    </source>
</evidence>
<feature type="region of interest" description="Disordered" evidence="5">
    <location>
        <begin position="195"/>
        <end position="239"/>
    </location>
</feature>
<feature type="region of interest" description="Disordered" evidence="5">
    <location>
        <begin position="443"/>
        <end position="463"/>
    </location>
</feature>
<evidence type="ECO:0000256" key="2">
    <source>
        <dbReference type="ARBA" id="ARBA00023125"/>
    </source>
</evidence>
<feature type="region of interest" description="Disordered" evidence="5">
    <location>
        <begin position="1"/>
        <end position="21"/>
    </location>
</feature>
<evidence type="ECO:0000256" key="5">
    <source>
        <dbReference type="SAM" id="MobiDB-lite"/>
    </source>
</evidence>
<proteinExistence type="predicted"/>
<evidence type="ECO:0000313" key="7">
    <source>
        <dbReference type="Proteomes" id="UP001557470"/>
    </source>
</evidence>
<feature type="compositionally biased region" description="Polar residues" evidence="5">
    <location>
        <begin position="11"/>
        <end position="21"/>
    </location>
</feature>
<keyword evidence="7" id="KW-1185">Reference proteome</keyword>
<dbReference type="Pfam" id="PF15090">
    <property type="entry name" value="DUF4553"/>
    <property type="match status" value="1"/>
</dbReference>
<evidence type="ECO:0000256" key="1">
    <source>
        <dbReference type="ARBA" id="ARBA00023015"/>
    </source>
</evidence>
<feature type="compositionally biased region" description="Basic and acidic residues" evidence="5">
    <location>
        <begin position="1138"/>
        <end position="1154"/>
    </location>
</feature>
<feature type="compositionally biased region" description="Basic and acidic residues" evidence="5">
    <location>
        <begin position="443"/>
        <end position="456"/>
    </location>
</feature>
<feature type="region of interest" description="Disordered" evidence="5">
    <location>
        <begin position="648"/>
        <end position="667"/>
    </location>
</feature>
<keyword evidence="3" id="KW-0804">Transcription</keyword>
<feature type="compositionally biased region" description="Polar residues" evidence="5">
    <location>
        <begin position="650"/>
        <end position="665"/>
    </location>
</feature>
<feature type="region of interest" description="Disordered" evidence="5">
    <location>
        <begin position="537"/>
        <end position="588"/>
    </location>
</feature>
<dbReference type="GO" id="GO:0003677">
    <property type="term" value="F:DNA binding"/>
    <property type="evidence" value="ECO:0007669"/>
    <property type="project" value="UniProtKB-KW"/>
</dbReference>
<keyword evidence="4" id="KW-0539">Nucleus</keyword>
<reference evidence="6 7" key="1">
    <citation type="submission" date="2024-06" db="EMBL/GenBank/DDBJ databases">
        <authorList>
            <person name="Pan Q."/>
            <person name="Wen M."/>
            <person name="Jouanno E."/>
            <person name="Zahm M."/>
            <person name="Klopp C."/>
            <person name="Cabau C."/>
            <person name="Louis A."/>
            <person name="Berthelot C."/>
            <person name="Parey E."/>
            <person name="Roest Crollius H."/>
            <person name="Montfort J."/>
            <person name="Robinson-Rechavi M."/>
            <person name="Bouchez O."/>
            <person name="Lampietro C."/>
            <person name="Lopez Roques C."/>
            <person name="Donnadieu C."/>
            <person name="Postlethwait J."/>
            <person name="Bobe J."/>
            <person name="Verreycken H."/>
            <person name="Guiguen Y."/>
        </authorList>
    </citation>
    <scope>NUCLEOTIDE SEQUENCE [LARGE SCALE GENOMIC DNA]</scope>
    <source>
        <strain evidence="6">Up_M1</strain>
        <tissue evidence="6">Testis</tissue>
    </source>
</reference>
<organism evidence="6 7">
    <name type="scientific">Umbra pygmaea</name>
    <name type="common">Eastern mudminnow</name>
    <dbReference type="NCBI Taxonomy" id="75934"/>
    <lineage>
        <taxon>Eukaryota</taxon>
        <taxon>Metazoa</taxon>
        <taxon>Chordata</taxon>
        <taxon>Craniata</taxon>
        <taxon>Vertebrata</taxon>
        <taxon>Euteleostomi</taxon>
        <taxon>Actinopterygii</taxon>
        <taxon>Neopterygii</taxon>
        <taxon>Teleostei</taxon>
        <taxon>Protacanthopterygii</taxon>
        <taxon>Esociformes</taxon>
        <taxon>Umbridae</taxon>
        <taxon>Umbra</taxon>
    </lineage>
</organism>
<gene>
    <name evidence="6" type="ORF">UPYG_G00049630</name>
</gene>
<keyword evidence="1" id="KW-0805">Transcription regulation</keyword>
<protein>
    <submittedName>
        <fullName evidence="6">Uncharacterized protein</fullName>
    </submittedName>
</protein>
<feature type="region of interest" description="Disordered" evidence="5">
    <location>
        <begin position="1302"/>
        <end position="1327"/>
    </location>
</feature>
<evidence type="ECO:0000256" key="3">
    <source>
        <dbReference type="ARBA" id="ARBA00023163"/>
    </source>
</evidence>
<name>A0ABD0XRQ1_UMBPY</name>
<dbReference type="EMBL" id="JAGEUA010000001">
    <property type="protein sequence ID" value="KAL1023965.1"/>
    <property type="molecule type" value="Genomic_DNA"/>
</dbReference>
<keyword evidence="2" id="KW-0238">DNA-binding</keyword>
<dbReference type="InterPro" id="IPR028104">
    <property type="entry name" value="DUF4553"/>
</dbReference>
<feature type="compositionally biased region" description="Basic and acidic residues" evidence="5">
    <location>
        <begin position="752"/>
        <end position="764"/>
    </location>
</feature>